<dbReference type="InterPro" id="IPR003148">
    <property type="entry name" value="RCK_N"/>
</dbReference>
<comment type="similarity">
    <text evidence="2">Belongs to the monovalent cation:proton antiporter 2 (CPA2) transporter (TC 2.A.37) family.</text>
</comment>
<dbReference type="InterPro" id="IPR006153">
    <property type="entry name" value="Cation/H_exchanger_TM"/>
</dbReference>
<evidence type="ECO:0000256" key="2">
    <source>
        <dbReference type="ARBA" id="ARBA00005551"/>
    </source>
</evidence>
<dbReference type="GO" id="GO:1902600">
    <property type="term" value="P:proton transmembrane transport"/>
    <property type="evidence" value="ECO:0007669"/>
    <property type="project" value="InterPro"/>
</dbReference>
<evidence type="ECO:0000313" key="11">
    <source>
        <dbReference type="EMBL" id="VEG25978.1"/>
    </source>
</evidence>
<evidence type="ECO:0000256" key="7">
    <source>
        <dbReference type="SAM" id="MobiDB-lite"/>
    </source>
</evidence>
<evidence type="ECO:0000256" key="8">
    <source>
        <dbReference type="SAM" id="Phobius"/>
    </source>
</evidence>
<feature type="domain" description="RCK N-terminal" evidence="10">
    <location>
        <begin position="390"/>
        <end position="504"/>
    </location>
</feature>
<evidence type="ECO:0000256" key="4">
    <source>
        <dbReference type="ARBA" id="ARBA00022692"/>
    </source>
</evidence>
<feature type="transmembrane region" description="Helical" evidence="8">
    <location>
        <begin position="76"/>
        <end position="103"/>
    </location>
</feature>
<protein>
    <submittedName>
        <fullName evidence="11">K(+)/H(+) antiporter</fullName>
    </submittedName>
</protein>
<dbReference type="Pfam" id="PF02254">
    <property type="entry name" value="TrkA_N"/>
    <property type="match status" value="1"/>
</dbReference>
<dbReference type="Pfam" id="PF00999">
    <property type="entry name" value="Na_H_Exchanger"/>
    <property type="match status" value="1"/>
</dbReference>
<gene>
    <name evidence="11" type="primary">kefC_2</name>
    <name evidence="11" type="ORF">NCTC11636_00289</name>
</gene>
<dbReference type="InterPro" id="IPR038770">
    <property type="entry name" value="Na+/solute_symporter_sf"/>
</dbReference>
<evidence type="ECO:0000256" key="5">
    <source>
        <dbReference type="ARBA" id="ARBA00022989"/>
    </source>
</evidence>
<dbReference type="InterPro" id="IPR036291">
    <property type="entry name" value="NAD(P)-bd_dom_sf"/>
</dbReference>
<organism evidence="11 12">
    <name type="scientific">Actinomyces howellii</name>
    <dbReference type="NCBI Taxonomy" id="52771"/>
    <lineage>
        <taxon>Bacteria</taxon>
        <taxon>Bacillati</taxon>
        <taxon>Actinomycetota</taxon>
        <taxon>Actinomycetes</taxon>
        <taxon>Actinomycetales</taxon>
        <taxon>Actinomycetaceae</taxon>
        <taxon>Actinomyces</taxon>
    </lineage>
</organism>
<feature type="compositionally biased region" description="Low complexity" evidence="7">
    <location>
        <begin position="527"/>
        <end position="538"/>
    </location>
</feature>
<evidence type="ECO:0000259" key="9">
    <source>
        <dbReference type="Pfam" id="PF00999"/>
    </source>
</evidence>
<keyword evidence="4 8" id="KW-0812">Transmembrane</keyword>
<reference evidence="11 12" key="1">
    <citation type="submission" date="2018-12" db="EMBL/GenBank/DDBJ databases">
        <authorList>
            <consortium name="Pathogen Informatics"/>
        </authorList>
    </citation>
    <scope>NUCLEOTIDE SEQUENCE [LARGE SCALE GENOMIC DNA]</scope>
    <source>
        <strain evidence="11 12">NCTC11636</strain>
    </source>
</reference>
<dbReference type="Gene3D" id="3.40.50.720">
    <property type="entry name" value="NAD(P)-binding Rossmann-like Domain"/>
    <property type="match status" value="1"/>
</dbReference>
<dbReference type="PANTHER" id="PTHR42751:SF1">
    <property type="entry name" value="CATION_PROTON ANTIPORTER YBAL-RELATED"/>
    <property type="match status" value="1"/>
</dbReference>
<dbReference type="AlphaFoldDB" id="A0A3S4T8D4"/>
<dbReference type="EMBL" id="LR134350">
    <property type="protein sequence ID" value="VEG25978.1"/>
    <property type="molecule type" value="Genomic_DNA"/>
</dbReference>
<feature type="transmembrane region" description="Helical" evidence="8">
    <location>
        <begin position="303"/>
        <end position="327"/>
    </location>
</feature>
<feature type="transmembrane region" description="Helical" evidence="8">
    <location>
        <begin position="170"/>
        <end position="189"/>
    </location>
</feature>
<evidence type="ECO:0000259" key="10">
    <source>
        <dbReference type="Pfam" id="PF02254"/>
    </source>
</evidence>
<dbReference type="Proteomes" id="UP000266895">
    <property type="component" value="Chromosome"/>
</dbReference>
<dbReference type="SUPFAM" id="SSF51735">
    <property type="entry name" value="NAD(P)-binding Rossmann-fold domains"/>
    <property type="match status" value="1"/>
</dbReference>
<dbReference type="PANTHER" id="PTHR42751">
    <property type="entry name" value="SODIUM/HYDROGEN EXCHANGER FAMILY/TRKA DOMAIN PROTEIN"/>
    <property type="match status" value="1"/>
</dbReference>
<dbReference type="KEGG" id="ahw:NCTC11636_00289"/>
<feature type="transmembrane region" description="Helical" evidence="8">
    <location>
        <begin position="252"/>
        <end position="282"/>
    </location>
</feature>
<evidence type="ECO:0000256" key="6">
    <source>
        <dbReference type="ARBA" id="ARBA00023136"/>
    </source>
</evidence>
<proteinExistence type="inferred from homology"/>
<dbReference type="GO" id="GO:0006813">
    <property type="term" value="P:potassium ion transport"/>
    <property type="evidence" value="ECO:0007669"/>
    <property type="project" value="InterPro"/>
</dbReference>
<accession>A0A3S4T8D4</accession>
<name>A0A3S4T8D4_9ACTO</name>
<dbReference type="GO" id="GO:0015297">
    <property type="term" value="F:antiporter activity"/>
    <property type="evidence" value="ECO:0007669"/>
    <property type="project" value="InterPro"/>
</dbReference>
<feature type="transmembrane region" description="Helical" evidence="8">
    <location>
        <begin position="141"/>
        <end position="164"/>
    </location>
</feature>
<sequence>MTAAGLYLVSVVVLGLAAAALRLPPLVGFLTAGLVLSAAGAPRLEVVGSLADLGLALLLFKVGLRLRPWPLMRREVLGSALVSTTLLTVLGAAVVLAVAAVSGSVDAPGLPGLLLIGLALALSSVAVPVRLLEARDDTRAVYGRVVSGVLVLQVLGAVLLLTIARAPAPSPWAAALVVLWPGSRLLGAVLDRIDHREMRTLFGITTALVLGYALFEAAGVDGRLGALVTGALLARHPSARELAGALSTIEDVLIACLFVSIGLAASLSVASALLAAAMVAVLPLRSAVHTAVVRAGRMRRRTSVLSGLLLGPYSEMALVLVAVGIDLDLLDRAWAPGVALGVALSLTASAVVNRAPARLVRSLSEALPRRPRDDIHPADRPLDLTDVSAVVFGMGRVGRSTYTRLYEDGMTGVLGIDNDAAKVASLRRRGFNVLEADATDQEFWERLDAVHATTAVLAIHEPGANVNVLEWLNRSSFDGEVLAVARTDDEARALRRAGADTVLNIEDGLGSAVAQAVTTGRAPQGFDSAAASPEQAAAPEDRETGGSPRSRHPQRAPVGARPRPGHP</sequence>
<feature type="region of interest" description="Disordered" evidence="7">
    <location>
        <begin position="523"/>
        <end position="567"/>
    </location>
</feature>
<dbReference type="GO" id="GO:0016020">
    <property type="term" value="C:membrane"/>
    <property type="evidence" value="ECO:0007669"/>
    <property type="project" value="UniProtKB-SubCell"/>
</dbReference>
<keyword evidence="3" id="KW-0813">Transport</keyword>
<evidence type="ECO:0000313" key="12">
    <source>
        <dbReference type="Proteomes" id="UP000266895"/>
    </source>
</evidence>
<feature type="transmembrane region" description="Helical" evidence="8">
    <location>
        <begin position="46"/>
        <end position="64"/>
    </location>
</feature>
<keyword evidence="12" id="KW-1185">Reference proteome</keyword>
<evidence type="ECO:0000256" key="1">
    <source>
        <dbReference type="ARBA" id="ARBA00004141"/>
    </source>
</evidence>
<comment type="subcellular location">
    <subcellularLocation>
        <location evidence="1">Membrane</location>
        <topology evidence="1">Multi-pass membrane protein</topology>
    </subcellularLocation>
</comment>
<feature type="domain" description="Cation/H+ exchanger transmembrane" evidence="9">
    <location>
        <begin position="10"/>
        <end position="347"/>
    </location>
</feature>
<keyword evidence="6 8" id="KW-0472">Membrane</keyword>
<evidence type="ECO:0000256" key="3">
    <source>
        <dbReference type="ARBA" id="ARBA00022448"/>
    </source>
</evidence>
<dbReference type="RefSeq" id="WP_126381412.1">
    <property type="nucleotide sequence ID" value="NZ_LR134350.1"/>
</dbReference>
<dbReference type="Gene3D" id="1.20.1530.20">
    <property type="match status" value="1"/>
</dbReference>
<feature type="transmembrane region" description="Helical" evidence="8">
    <location>
        <begin position="201"/>
        <end position="220"/>
    </location>
</feature>
<feature type="transmembrane region" description="Helical" evidence="8">
    <location>
        <begin position="333"/>
        <end position="352"/>
    </location>
</feature>
<dbReference type="OrthoDB" id="3418949at2"/>
<keyword evidence="5 8" id="KW-1133">Transmembrane helix</keyword>
<feature type="transmembrane region" description="Helical" evidence="8">
    <location>
        <begin position="109"/>
        <end position="129"/>
    </location>
</feature>